<evidence type="ECO:0000256" key="3">
    <source>
        <dbReference type="ARBA" id="ARBA00004065"/>
    </source>
</evidence>
<comment type="similarity">
    <text evidence="5 14 16">Belongs to the RNase HII family.</text>
</comment>
<dbReference type="EMBL" id="CP003803">
    <property type="protein sequence ID" value="AGF46886.1"/>
    <property type="molecule type" value="Genomic_DNA"/>
</dbReference>
<dbReference type="GO" id="GO:0030145">
    <property type="term" value="F:manganese ion binding"/>
    <property type="evidence" value="ECO:0007669"/>
    <property type="project" value="UniProtKB-UniRule"/>
</dbReference>
<dbReference type="InterPro" id="IPR036397">
    <property type="entry name" value="RNaseH_sf"/>
</dbReference>
<reference evidence="18 19" key="1">
    <citation type="journal article" date="2013" name="Genome Biol. Evol.">
        <title>Genome evolution and phylogenomic analysis of candidatus kinetoplastibacterium, the betaproteobacterial endosymbionts of strigomonas and angomonas.</title>
        <authorList>
            <person name="Alves J.M."/>
            <person name="Serrano M.G."/>
            <person name="Maia da Silva F."/>
            <person name="Voegtly L.J."/>
            <person name="Matveyev A.V."/>
            <person name="Teixeira M.M."/>
            <person name="Camargo E.P."/>
            <person name="Buck G.A."/>
        </authorList>
    </citation>
    <scope>NUCLEOTIDE SEQUENCE [LARGE SCALE GENOMIC DNA]</scope>
    <source>
        <strain evidence="18 19">TCC079E</strain>
    </source>
</reference>
<comment type="catalytic activity">
    <reaction evidence="1 14 15 16">
        <text>Endonucleolytic cleavage to 5'-phosphomonoester.</text>
        <dbReference type="EC" id="3.1.26.4"/>
    </reaction>
</comment>
<proteinExistence type="inferred from homology"/>
<dbReference type="GO" id="GO:0032299">
    <property type="term" value="C:ribonuclease H2 complex"/>
    <property type="evidence" value="ECO:0007669"/>
    <property type="project" value="TreeGrafter"/>
</dbReference>
<evidence type="ECO:0000256" key="12">
    <source>
        <dbReference type="ARBA" id="ARBA00022801"/>
    </source>
</evidence>
<gene>
    <name evidence="14" type="primary">rnhB</name>
    <name evidence="18" type="ORF">CDSE_0583</name>
</gene>
<comment type="subcellular location">
    <subcellularLocation>
        <location evidence="4 14">Cytoplasm</location>
    </subcellularLocation>
</comment>
<dbReference type="PANTHER" id="PTHR10954">
    <property type="entry name" value="RIBONUCLEASE H2 SUBUNIT A"/>
    <property type="match status" value="1"/>
</dbReference>
<evidence type="ECO:0000256" key="10">
    <source>
        <dbReference type="ARBA" id="ARBA00022723"/>
    </source>
</evidence>
<evidence type="ECO:0000313" key="18">
    <source>
        <dbReference type="EMBL" id="AGF46886.1"/>
    </source>
</evidence>
<dbReference type="Gene3D" id="3.30.420.10">
    <property type="entry name" value="Ribonuclease H-like superfamily/Ribonuclease H"/>
    <property type="match status" value="1"/>
</dbReference>
<dbReference type="eggNOG" id="COG0164">
    <property type="taxonomic scope" value="Bacteria"/>
</dbReference>
<comment type="cofactor">
    <cofactor evidence="2">
        <name>Mg(2+)</name>
        <dbReference type="ChEBI" id="CHEBI:18420"/>
    </cofactor>
</comment>
<keyword evidence="8 14" id="KW-0963">Cytoplasm</keyword>
<dbReference type="Proteomes" id="UP000011547">
    <property type="component" value="Chromosome"/>
</dbReference>
<evidence type="ECO:0000256" key="7">
    <source>
        <dbReference type="ARBA" id="ARBA00019179"/>
    </source>
</evidence>
<evidence type="ECO:0000256" key="2">
    <source>
        <dbReference type="ARBA" id="ARBA00001946"/>
    </source>
</evidence>
<feature type="domain" description="RNase H type-2" evidence="17">
    <location>
        <begin position="9"/>
        <end position="193"/>
    </location>
</feature>
<evidence type="ECO:0000256" key="16">
    <source>
        <dbReference type="RuleBase" id="RU003515"/>
    </source>
</evidence>
<accession>M1LRW5</accession>
<dbReference type="Pfam" id="PF01351">
    <property type="entry name" value="RNase_HII"/>
    <property type="match status" value="1"/>
</dbReference>
<dbReference type="STRING" id="1208919.CDSE_0583"/>
<dbReference type="HOGENOM" id="CLU_036532_3_2_4"/>
<feature type="binding site" evidence="14 15">
    <location>
        <position position="15"/>
    </location>
    <ligand>
        <name>a divalent metal cation</name>
        <dbReference type="ChEBI" id="CHEBI:60240"/>
    </ligand>
</feature>
<dbReference type="CDD" id="cd07182">
    <property type="entry name" value="RNase_HII_bacteria_HII_like"/>
    <property type="match status" value="1"/>
</dbReference>
<comment type="function">
    <text evidence="3 14 16">Endonuclease that specifically degrades the RNA of RNA-DNA hybrids.</text>
</comment>
<dbReference type="GO" id="GO:0004523">
    <property type="term" value="F:RNA-DNA hybrid ribonuclease activity"/>
    <property type="evidence" value="ECO:0007669"/>
    <property type="project" value="UniProtKB-UniRule"/>
</dbReference>
<evidence type="ECO:0000313" key="19">
    <source>
        <dbReference type="Proteomes" id="UP000011547"/>
    </source>
</evidence>
<keyword evidence="10 14" id="KW-0479">Metal-binding</keyword>
<evidence type="ECO:0000256" key="1">
    <source>
        <dbReference type="ARBA" id="ARBA00000077"/>
    </source>
</evidence>
<dbReference type="InterPro" id="IPR001352">
    <property type="entry name" value="RNase_HII/HIII"/>
</dbReference>
<name>M1LRW5_9PROT</name>
<dbReference type="GO" id="GO:0005737">
    <property type="term" value="C:cytoplasm"/>
    <property type="evidence" value="ECO:0007669"/>
    <property type="project" value="UniProtKB-SubCell"/>
</dbReference>
<dbReference type="GO" id="GO:0003723">
    <property type="term" value="F:RNA binding"/>
    <property type="evidence" value="ECO:0007669"/>
    <property type="project" value="UniProtKB-UniRule"/>
</dbReference>
<keyword evidence="11 14" id="KW-0255">Endonuclease</keyword>
<evidence type="ECO:0000256" key="9">
    <source>
        <dbReference type="ARBA" id="ARBA00022722"/>
    </source>
</evidence>
<evidence type="ECO:0000256" key="11">
    <source>
        <dbReference type="ARBA" id="ARBA00022759"/>
    </source>
</evidence>
<dbReference type="PANTHER" id="PTHR10954:SF18">
    <property type="entry name" value="RIBONUCLEASE HII"/>
    <property type="match status" value="1"/>
</dbReference>
<protein>
    <recommendedName>
        <fullName evidence="7 14">Ribonuclease HII</fullName>
        <shortName evidence="14">RNase HII</shortName>
        <ecNumber evidence="6 14">3.1.26.4</ecNumber>
    </recommendedName>
</protein>
<evidence type="ECO:0000256" key="15">
    <source>
        <dbReference type="PROSITE-ProRule" id="PRU01319"/>
    </source>
</evidence>
<feature type="binding site" evidence="14 15">
    <location>
        <position position="16"/>
    </location>
    <ligand>
        <name>a divalent metal cation</name>
        <dbReference type="ChEBI" id="CHEBI:60240"/>
    </ligand>
</feature>
<evidence type="ECO:0000256" key="14">
    <source>
        <dbReference type="HAMAP-Rule" id="MF_00052"/>
    </source>
</evidence>
<evidence type="ECO:0000256" key="4">
    <source>
        <dbReference type="ARBA" id="ARBA00004496"/>
    </source>
</evidence>
<keyword evidence="19" id="KW-1185">Reference proteome</keyword>
<dbReference type="SUPFAM" id="SSF53098">
    <property type="entry name" value="Ribonuclease H-like"/>
    <property type="match status" value="1"/>
</dbReference>
<dbReference type="InterPro" id="IPR012337">
    <property type="entry name" value="RNaseH-like_sf"/>
</dbReference>
<feature type="binding site" evidence="14 15">
    <location>
        <position position="107"/>
    </location>
    <ligand>
        <name>a divalent metal cation</name>
        <dbReference type="ChEBI" id="CHEBI:60240"/>
    </ligand>
</feature>
<dbReference type="NCBIfam" id="NF000595">
    <property type="entry name" value="PRK00015.1-3"/>
    <property type="match status" value="1"/>
</dbReference>
<dbReference type="AlphaFoldDB" id="M1LRW5"/>
<dbReference type="InterPro" id="IPR024567">
    <property type="entry name" value="RNase_HII/HIII_dom"/>
</dbReference>
<dbReference type="NCBIfam" id="NF000596">
    <property type="entry name" value="PRK00015.1-4"/>
    <property type="match status" value="1"/>
</dbReference>
<organism evidence="18 19">
    <name type="scientific">Candidatus Kinetoplastidibacterium desouzai TCC079E</name>
    <dbReference type="NCBI Taxonomy" id="1208919"/>
    <lineage>
        <taxon>Bacteria</taxon>
        <taxon>Pseudomonadati</taxon>
        <taxon>Pseudomonadota</taxon>
        <taxon>Betaproteobacteria</taxon>
        <taxon>Candidatus Kinetoplastidibacterium</taxon>
    </lineage>
</organism>
<evidence type="ECO:0000256" key="5">
    <source>
        <dbReference type="ARBA" id="ARBA00007383"/>
    </source>
</evidence>
<evidence type="ECO:0000256" key="13">
    <source>
        <dbReference type="ARBA" id="ARBA00023211"/>
    </source>
</evidence>
<keyword evidence="9 14" id="KW-0540">Nuclease</keyword>
<evidence type="ECO:0000256" key="8">
    <source>
        <dbReference type="ARBA" id="ARBA00022490"/>
    </source>
</evidence>
<dbReference type="InterPro" id="IPR022898">
    <property type="entry name" value="RNase_HII"/>
</dbReference>
<dbReference type="OrthoDB" id="9803420at2"/>
<dbReference type="PROSITE" id="PS51975">
    <property type="entry name" value="RNASE_H_2"/>
    <property type="match status" value="1"/>
</dbReference>
<sequence>MKIVLDYNICTAGVDEAGRGSLAGPVYAAAVILDHENPIYGLADSKTLSKKKRESLALIIKEKSLSWSVASASIEEIDNLNILQATLLAMQRAVTGLRIQPEMALIDGNISPLLRCKTQTIIKGDKFVPSISAASILAKTERDKKMVQLSTEYPQYLFDKNNGYCTSEHLKLIELNGPCLAHRRSFAPIKYIL</sequence>
<evidence type="ECO:0000256" key="6">
    <source>
        <dbReference type="ARBA" id="ARBA00012180"/>
    </source>
</evidence>
<dbReference type="GO" id="GO:0006298">
    <property type="term" value="P:mismatch repair"/>
    <property type="evidence" value="ECO:0007669"/>
    <property type="project" value="TreeGrafter"/>
</dbReference>
<dbReference type="FunFam" id="3.30.420.10:FF:000006">
    <property type="entry name" value="Ribonuclease HII"/>
    <property type="match status" value="1"/>
</dbReference>
<keyword evidence="13 14" id="KW-0464">Manganese</keyword>
<dbReference type="GO" id="GO:0043137">
    <property type="term" value="P:DNA replication, removal of RNA primer"/>
    <property type="evidence" value="ECO:0007669"/>
    <property type="project" value="TreeGrafter"/>
</dbReference>
<dbReference type="HAMAP" id="MF_00052_B">
    <property type="entry name" value="RNase_HII_B"/>
    <property type="match status" value="1"/>
</dbReference>
<dbReference type="RefSeq" id="WP_015396297.1">
    <property type="nucleotide sequence ID" value="NC_020294.1"/>
</dbReference>
<dbReference type="PATRIC" id="fig|1208919.3.peg.324"/>
<dbReference type="EC" id="3.1.26.4" evidence="6 14"/>
<keyword evidence="12 14" id="KW-0378">Hydrolase</keyword>
<comment type="cofactor">
    <cofactor evidence="14 15">
        <name>Mn(2+)</name>
        <dbReference type="ChEBI" id="CHEBI:29035"/>
    </cofactor>
    <cofactor evidence="14 15">
        <name>Mg(2+)</name>
        <dbReference type="ChEBI" id="CHEBI:18420"/>
    </cofactor>
    <text evidence="14 15">Manganese or magnesium. Binds 1 divalent metal ion per monomer in the absence of substrate. May bind a second metal ion after substrate binding.</text>
</comment>
<dbReference type="KEGG" id="kde:CDSE_0583"/>
<evidence type="ECO:0000259" key="17">
    <source>
        <dbReference type="PROSITE" id="PS51975"/>
    </source>
</evidence>